<reference evidence="3 4" key="1">
    <citation type="submission" date="2019-10" db="EMBL/GenBank/DDBJ databases">
        <authorList>
            <person name="Palmer J.M."/>
        </authorList>
    </citation>
    <scope>NUCLEOTIDE SEQUENCE [LARGE SCALE GENOMIC DNA]</scope>
    <source>
        <strain evidence="3 4">TWF694</strain>
    </source>
</reference>
<dbReference type="Gene3D" id="2.120.10.70">
    <property type="entry name" value="Fucose-specific lectin"/>
    <property type="match status" value="1"/>
</dbReference>
<comment type="similarity">
    <text evidence="1">Belongs to the fungal fucose-specific lectin family.</text>
</comment>
<evidence type="ECO:0008006" key="5">
    <source>
        <dbReference type="Google" id="ProtNLM"/>
    </source>
</evidence>
<protein>
    <recommendedName>
        <fullName evidence="5">Fucose-specific lectin</fullName>
    </recommendedName>
</protein>
<proteinExistence type="inferred from homology"/>
<dbReference type="SUPFAM" id="SSF89372">
    <property type="entry name" value="Fucose-specific lectin"/>
    <property type="match status" value="1"/>
</dbReference>
<evidence type="ECO:0000313" key="3">
    <source>
        <dbReference type="EMBL" id="KAK6542006.1"/>
    </source>
</evidence>
<feature type="region of interest" description="Disordered" evidence="2">
    <location>
        <begin position="1"/>
        <end position="20"/>
    </location>
</feature>
<keyword evidence="4" id="KW-1185">Reference proteome</keyword>
<dbReference type="InterPro" id="IPR012475">
    <property type="entry name" value="Fungal_lectin"/>
</dbReference>
<evidence type="ECO:0000256" key="2">
    <source>
        <dbReference type="SAM" id="MobiDB-lite"/>
    </source>
</evidence>
<evidence type="ECO:0000313" key="4">
    <source>
        <dbReference type="Proteomes" id="UP001365542"/>
    </source>
</evidence>
<name>A0AAV9XK92_9PEZI</name>
<gene>
    <name evidence="3" type="ORF">TWF694_007777</name>
</gene>
<organism evidence="3 4">
    <name type="scientific">Orbilia ellipsospora</name>
    <dbReference type="NCBI Taxonomy" id="2528407"/>
    <lineage>
        <taxon>Eukaryota</taxon>
        <taxon>Fungi</taxon>
        <taxon>Dikarya</taxon>
        <taxon>Ascomycota</taxon>
        <taxon>Pezizomycotina</taxon>
        <taxon>Orbiliomycetes</taxon>
        <taxon>Orbiliales</taxon>
        <taxon>Orbiliaceae</taxon>
        <taxon>Orbilia</taxon>
    </lineage>
</organism>
<accession>A0AAV9XK92</accession>
<dbReference type="EMBL" id="JAVHJO010000003">
    <property type="protein sequence ID" value="KAK6542006.1"/>
    <property type="molecule type" value="Genomic_DNA"/>
</dbReference>
<dbReference type="Pfam" id="PF07938">
    <property type="entry name" value="Fungal_lectin"/>
    <property type="match status" value="1"/>
</dbReference>
<dbReference type="Proteomes" id="UP001365542">
    <property type="component" value="Unassembled WGS sequence"/>
</dbReference>
<sequence length="343" mass="37400">MPVQVPKNQRISSSSGASGTTAEKATYDIDLLYRTAYASNIATTGAWNLVYFQATDGSIKLARWYGNWSITTIVPAGKALYHTPLASTQWGPQDTFRLYYLSPDFLLREWAWDTANGADHKYDGDLNASNVKVAPYSKLSVISFKGPELRVYYQSTDNKIQEQTYNPTNGWQKGATLPGTPLAGTNLAFVNRNDYNADAPSIRGYFQTSTGGLAEQVWEVGGWGIGDFAVASAPFLTPITATVSNLQNFPKIFVYWLDVQNLVIQQTNWHGWSGAAAVDTVSVVDGFISATSFARDTDNVDVRVYGTGILNILAEKIFRGGVWETTIGTVPVGTEVTLDVVGA</sequence>
<feature type="compositionally biased region" description="Polar residues" evidence="2">
    <location>
        <begin position="1"/>
        <end position="11"/>
    </location>
</feature>
<dbReference type="AlphaFoldDB" id="A0AAV9XK92"/>
<comment type="caution">
    <text evidence="3">The sequence shown here is derived from an EMBL/GenBank/DDBJ whole genome shotgun (WGS) entry which is preliminary data.</text>
</comment>
<evidence type="ECO:0000256" key="1">
    <source>
        <dbReference type="ARBA" id="ARBA00009042"/>
    </source>
</evidence>